<dbReference type="AlphaFoldDB" id="H2XMU4"/>
<dbReference type="Gene3D" id="1.50.10.20">
    <property type="match status" value="1"/>
</dbReference>
<dbReference type="GO" id="GO:0005615">
    <property type="term" value="C:extracellular space"/>
    <property type="evidence" value="ECO:0007669"/>
    <property type="project" value="InterPro"/>
</dbReference>
<dbReference type="Gene3D" id="2.40.50.120">
    <property type="match status" value="1"/>
</dbReference>
<evidence type="ECO:0000256" key="5">
    <source>
        <dbReference type="ARBA" id="ARBA00023157"/>
    </source>
</evidence>
<evidence type="ECO:0000256" key="2">
    <source>
        <dbReference type="ARBA" id="ARBA00022525"/>
    </source>
</evidence>
<keyword evidence="8" id="KW-1185">Reference proteome</keyword>
<keyword evidence="3" id="KW-0732">Signal</keyword>
<dbReference type="EMBL" id="EAAA01001049">
    <property type="status" value="NOT_ANNOTATED_CDS"/>
    <property type="molecule type" value="Genomic_DNA"/>
</dbReference>
<feature type="domain" description="NTR" evidence="6">
    <location>
        <begin position="376"/>
        <end position="525"/>
    </location>
</feature>
<evidence type="ECO:0000256" key="3">
    <source>
        <dbReference type="ARBA" id="ARBA00022729"/>
    </source>
</evidence>
<dbReference type="STRING" id="7719.ENSCINP00000030977"/>
<accession>H2XMU4</accession>
<dbReference type="Pfam" id="PF01759">
    <property type="entry name" value="NTR"/>
    <property type="match status" value="1"/>
</dbReference>
<dbReference type="GeneTree" id="ENSGT00660000097078"/>
<reference evidence="7" key="3">
    <citation type="submission" date="2025-08" db="UniProtKB">
        <authorList>
            <consortium name="Ensembl"/>
        </authorList>
    </citation>
    <scope>IDENTIFICATION</scope>
</reference>
<reference evidence="7" key="4">
    <citation type="submission" date="2025-09" db="UniProtKB">
        <authorList>
            <consortium name="Ensembl"/>
        </authorList>
    </citation>
    <scope>IDENTIFICATION</scope>
</reference>
<dbReference type="InParanoid" id="H2XMU4"/>
<evidence type="ECO:0000256" key="1">
    <source>
        <dbReference type="ARBA" id="ARBA00004613"/>
    </source>
</evidence>
<protein>
    <recommendedName>
        <fullName evidence="6">NTR domain-containing protein</fullName>
    </recommendedName>
</protein>
<dbReference type="InterPro" id="IPR001134">
    <property type="entry name" value="Netrin_domain"/>
</dbReference>
<evidence type="ECO:0000313" key="7">
    <source>
        <dbReference type="Ensembl" id="ENSCINP00000030977.1"/>
    </source>
</evidence>
<keyword evidence="2" id="KW-0964">Secreted</keyword>
<dbReference type="InterPro" id="IPR050473">
    <property type="entry name" value="A2M/Complement_sys"/>
</dbReference>
<dbReference type="PANTHER" id="PTHR11412:SF136">
    <property type="entry name" value="CD109 ANTIGEN"/>
    <property type="match status" value="1"/>
</dbReference>
<dbReference type="SUPFAM" id="SSF48239">
    <property type="entry name" value="Terpenoid cyclases/Protein prenyltransferases"/>
    <property type="match status" value="1"/>
</dbReference>
<dbReference type="InterPro" id="IPR009048">
    <property type="entry name" value="A-macroglobulin_rcpt-bd"/>
</dbReference>
<organism evidence="7 8">
    <name type="scientific">Ciona intestinalis</name>
    <name type="common">Transparent sea squirt</name>
    <name type="synonym">Ascidia intestinalis</name>
    <dbReference type="NCBI Taxonomy" id="7719"/>
    <lineage>
        <taxon>Eukaryota</taxon>
        <taxon>Metazoa</taxon>
        <taxon>Chordata</taxon>
        <taxon>Tunicata</taxon>
        <taxon>Ascidiacea</taxon>
        <taxon>Phlebobranchia</taxon>
        <taxon>Cionidae</taxon>
        <taxon>Ciona</taxon>
    </lineage>
</organism>
<dbReference type="Gene3D" id="2.60.40.690">
    <property type="entry name" value="Alpha-macroglobulin, receptor-binding domain"/>
    <property type="match status" value="1"/>
</dbReference>
<dbReference type="SUPFAM" id="SSF50242">
    <property type="entry name" value="TIMP-like"/>
    <property type="match status" value="1"/>
</dbReference>
<keyword evidence="4" id="KW-0882">Thioester bond</keyword>
<evidence type="ECO:0000256" key="4">
    <source>
        <dbReference type="ARBA" id="ARBA00022966"/>
    </source>
</evidence>
<name>H2XMU4_CIOIN</name>
<reference evidence="8" key="1">
    <citation type="journal article" date="2002" name="Science">
        <title>The draft genome of Ciona intestinalis: insights into chordate and vertebrate origins.</title>
        <authorList>
            <person name="Dehal P."/>
            <person name="Satou Y."/>
            <person name="Campbell R.K."/>
            <person name="Chapman J."/>
            <person name="Degnan B."/>
            <person name="De Tomaso A."/>
            <person name="Davidson B."/>
            <person name="Di Gregorio A."/>
            <person name="Gelpke M."/>
            <person name="Goodstein D.M."/>
            <person name="Harafuji N."/>
            <person name="Hastings K.E."/>
            <person name="Ho I."/>
            <person name="Hotta K."/>
            <person name="Huang W."/>
            <person name="Kawashima T."/>
            <person name="Lemaire P."/>
            <person name="Martinez D."/>
            <person name="Meinertzhagen I.A."/>
            <person name="Necula S."/>
            <person name="Nonaka M."/>
            <person name="Putnam N."/>
            <person name="Rash S."/>
            <person name="Saiga H."/>
            <person name="Satake M."/>
            <person name="Terry A."/>
            <person name="Yamada L."/>
            <person name="Wang H.G."/>
            <person name="Awazu S."/>
            <person name="Azumi K."/>
            <person name="Boore J."/>
            <person name="Branno M."/>
            <person name="Chin-Bow S."/>
            <person name="DeSantis R."/>
            <person name="Doyle S."/>
            <person name="Francino P."/>
            <person name="Keys D.N."/>
            <person name="Haga S."/>
            <person name="Hayashi H."/>
            <person name="Hino K."/>
            <person name="Imai K.S."/>
            <person name="Inaba K."/>
            <person name="Kano S."/>
            <person name="Kobayashi K."/>
            <person name="Kobayashi M."/>
            <person name="Lee B.I."/>
            <person name="Makabe K.W."/>
            <person name="Manohar C."/>
            <person name="Matassi G."/>
            <person name="Medina M."/>
            <person name="Mochizuki Y."/>
            <person name="Mount S."/>
            <person name="Morishita T."/>
            <person name="Miura S."/>
            <person name="Nakayama A."/>
            <person name="Nishizaka S."/>
            <person name="Nomoto H."/>
            <person name="Ohta F."/>
            <person name="Oishi K."/>
            <person name="Rigoutsos I."/>
            <person name="Sano M."/>
            <person name="Sasaki A."/>
            <person name="Sasakura Y."/>
            <person name="Shoguchi E."/>
            <person name="Shin-i T."/>
            <person name="Spagnuolo A."/>
            <person name="Stainier D."/>
            <person name="Suzuki M.M."/>
            <person name="Tassy O."/>
            <person name="Takatori N."/>
            <person name="Tokuoka M."/>
            <person name="Yagi K."/>
            <person name="Yoshizaki F."/>
            <person name="Wada S."/>
            <person name="Zhang C."/>
            <person name="Hyatt P.D."/>
            <person name="Larimer F."/>
            <person name="Detter C."/>
            <person name="Doggett N."/>
            <person name="Glavina T."/>
            <person name="Hawkins T."/>
            <person name="Richardson P."/>
            <person name="Lucas S."/>
            <person name="Kohara Y."/>
            <person name="Levine M."/>
            <person name="Satoh N."/>
            <person name="Rokhsar D.S."/>
        </authorList>
    </citation>
    <scope>NUCLEOTIDE SEQUENCE [LARGE SCALE GENOMIC DNA]</scope>
</reference>
<dbReference type="Proteomes" id="UP000008144">
    <property type="component" value="Chromosome 12"/>
</dbReference>
<proteinExistence type="predicted"/>
<dbReference type="PROSITE" id="PS50189">
    <property type="entry name" value="NTR"/>
    <property type="match status" value="1"/>
</dbReference>
<comment type="subcellular location">
    <subcellularLocation>
        <location evidence="1">Secreted</location>
    </subcellularLocation>
</comment>
<evidence type="ECO:0000259" key="6">
    <source>
        <dbReference type="PROSITE" id="PS50189"/>
    </source>
</evidence>
<dbReference type="PANTHER" id="PTHR11412">
    <property type="entry name" value="MACROGLOBULIN / COMPLEMENT"/>
    <property type="match status" value="1"/>
</dbReference>
<dbReference type="SMART" id="SM00643">
    <property type="entry name" value="C345C"/>
    <property type="match status" value="1"/>
</dbReference>
<dbReference type="InterPro" id="IPR018933">
    <property type="entry name" value="Netrin_module_non-TIMP"/>
</dbReference>
<dbReference type="HOGENOM" id="CLU_517723_0_0_1"/>
<dbReference type="SUPFAM" id="SSF49410">
    <property type="entry name" value="Alpha-macroglobulin receptor domain"/>
    <property type="match status" value="1"/>
</dbReference>
<dbReference type="InterPro" id="IPR008993">
    <property type="entry name" value="TIMP-like_OB-fold"/>
</dbReference>
<evidence type="ECO:0000313" key="8">
    <source>
        <dbReference type="Proteomes" id="UP000008144"/>
    </source>
</evidence>
<keyword evidence="5" id="KW-1015">Disulfide bond</keyword>
<dbReference type="Ensembl" id="ENSCINT00000030536.1">
    <property type="protein sequence ID" value="ENSCINP00000030977.1"/>
    <property type="gene ID" value="ENSCING00000020562.1"/>
</dbReference>
<dbReference type="InterPro" id="IPR008930">
    <property type="entry name" value="Terpenoid_cyclase/PrenylTrfase"/>
</dbReference>
<dbReference type="InterPro" id="IPR036595">
    <property type="entry name" value="A-macroglobulin_rcpt-bd_sf"/>
</dbReference>
<dbReference type="Pfam" id="PF07678">
    <property type="entry name" value="TED_complement"/>
    <property type="match status" value="1"/>
</dbReference>
<reference evidence="7" key="2">
    <citation type="journal article" date="2008" name="Genome Biol.">
        <title>Improved genome assembly and evidence-based global gene model set for the chordate Ciona intestinalis: new insight into intron and operon populations.</title>
        <authorList>
            <person name="Satou Y."/>
            <person name="Mineta K."/>
            <person name="Ogasawara M."/>
            <person name="Sasakura Y."/>
            <person name="Shoguchi E."/>
            <person name="Ueno K."/>
            <person name="Yamada L."/>
            <person name="Matsumoto J."/>
            <person name="Wasserscheid J."/>
            <person name="Dewar K."/>
            <person name="Wiley G.B."/>
            <person name="Macmil S.L."/>
            <person name="Roe B.A."/>
            <person name="Zeller R.W."/>
            <person name="Hastings K.E."/>
            <person name="Lemaire P."/>
            <person name="Lindquist E."/>
            <person name="Endo T."/>
            <person name="Hotta K."/>
            <person name="Inaba K."/>
        </authorList>
    </citation>
    <scope>NUCLEOTIDE SEQUENCE [LARGE SCALE GENOMIC DNA]</scope>
    <source>
        <strain evidence="7">wild type</strain>
    </source>
</reference>
<dbReference type="InterPro" id="IPR011626">
    <property type="entry name" value="Alpha-macroglobulin_TED"/>
</dbReference>
<dbReference type="Pfam" id="PF07677">
    <property type="entry name" value="A2M_recep"/>
    <property type="match status" value="1"/>
</dbReference>
<sequence>MVSAGKMLYMSARKVFDIVDSAVTNYIITSADETTAHIRISNPQSNPSLEQRRLNMEDLRTDSTRVEATAYQLHLLTLRDRSPAPYANWLIQNRNENGRWVSLRDSLAASQALNEYAMRQRTDAHPPISLEVNTHTGGQVISATNIHQPSEASKAEIAVTNNEVSVTSVGDGVGWLELNVEYSVPRTSSLFSSPSAMATTEREEIQYCPYNIEVRIDVAQVSSSYYTLRQARRSSTAWRVSLVVTNKTGEDLSESNDQSYIMEFGLHGDYYPYIEDLEMLYNPVERTLDHYKVTKRAVIFYMTGPKNISFRISDTTSSFADKPIPVTIYPSAFPERKCTTYYNQRGPSNLTTLCSADNGSSLTSSDICVCASAQTCPAIISRRTSRTEPVETKIQRSCKETNKYAHRVKILSKTRVGEDWNLLRGRIIRMFRTSPELSSIQNNQVHTFWAKITCNIANIQVNKEYLITGATVVQGNDGVYKYLLESSTHVDWWPQKQCERIRKPSIREICDKMTLYSYTMSATGCT</sequence>